<reference evidence="1 2" key="1">
    <citation type="submission" date="2018-06" db="EMBL/GenBank/DDBJ databases">
        <authorList>
            <consortium name="Pathogen Informatics"/>
            <person name="Doyle S."/>
        </authorList>
    </citation>
    <scope>NUCLEOTIDE SEQUENCE [LARGE SCALE GENOMIC DNA]</scope>
    <source>
        <strain evidence="1 2">NCTC13443</strain>
    </source>
</reference>
<accession>A0A2L1BVG8</accession>
<evidence type="ECO:0000313" key="2">
    <source>
        <dbReference type="Proteomes" id="UP000255518"/>
    </source>
</evidence>
<evidence type="ECO:0008006" key="3">
    <source>
        <dbReference type="Google" id="ProtNLM"/>
    </source>
</evidence>
<dbReference type="AlphaFoldDB" id="A0A2L1BVG8"/>
<protein>
    <recommendedName>
        <fullName evidence="3">Phosphoribosyltransferase</fullName>
    </recommendedName>
</protein>
<sequence>MTFRLTKIDELTIGQHYHLDASDTCFFFGEYTARKGFGFSETNQLIHNLKKSVEKRGSYEYRYKGKAINKIAQMLVGITNLKDLTFVPIPPSKCHEDPLYDGRMIEVLESAKRINADIDYRELVRQRESRAASHNSEVRQTPEEIASNYIFERSQAQSLRKMIVIFDDVLTAGSHYKAMKAVIRTHLPESVIVGLFVARTAREAEIDWFEDLDESDEF</sequence>
<dbReference type="RefSeq" id="WP_004213180.1">
    <property type="nucleotide sequence ID" value="NZ_AP018750.1"/>
</dbReference>
<dbReference type="Proteomes" id="UP000255518">
    <property type="component" value="Unassembled WGS sequence"/>
</dbReference>
<organism evidence="1 2">
    <name type="scientific">Klebsiella pneumoniae</name>
    <dbReference type="NCBI Taxonomy" id="573"/>
    <lineage>
        <taxon>Bacteria</taxon>
        <taxon>Pseudomonadati</taxon>
        <taxon>Pseudomonadota</taxon>
        <taxon>Gammaproteobacteria</taxon>
        <taxon>Enterobacterales</taxon>
        <taxon>Enterobacteriaceae</taxon>
        <taxon>Klebsiella/Raoultella group</taxon>
        <taxon>Klebsiella</taxon>
        <taxon>Klebsiella pneumoniae complex</taxon>
    </lineage>
</organism>
<dbReference type="EMBL" id="UGKT01000001">
    <property type="protein sequence ID" value="STT05716.1"/>
    <property type="molecule type" value="Genomic_DNA"/>
</dbReference>
<name>A0A2L1BVG8_KLEPN</name>
<evidence type="ECO:0000313" key="1">
    <source>
        <dbReference type="EMBL" id="STT05716.1"/>
    </source>
</evidence>
<gene>
    <name evidence="1" type="ORF">NCTC13443_05638</name>
</gene>
<proteinExistence type="predicted"/>